<dbReference type="RefSeq" id="WP_166535628.1">
    <property type="nucleotide sequence ID" value="NZ_JAABLM010000001.1"/>
</dbReference>
<sequence>MKKIVLTIFVFLLGIIAKAQDYQFLENINYYDKNTTDYQKSQCLLDFYYPKNHKNFATVIWFHGGGITGGKKEIPEAIKNNGFAVIGVGYRLSPNVKAPTYIEDAAAAVAWAFHNVEQYGGNKKLIFVTGHSAGGYLGMMIGFDKKYLKKHAVDANEIAGLIPFSGQAVTHFTIRKEKGIPELQPIIDEYSPLFFVRKDLPPLLLITGDRELEIMGRYEENAYLERMMKLVKHENTRLFELDGFNHSEMAEPAFPLLIKEVKQRSQKILKE</sequence>
<dbReference type="InterPro" id="IPR029058">
    <property type="entry name" value="AB_hydrolase_fold"/>
</dbReference>
<organism evidence="3 4">
    <name type="scientific">Flavobacterium ichthyis</name>
    <dbReference type="NCBI Taxonomy" id="2698827"/>
    <lineage>
        <taxon>Bacteria</taxon>
        <taxon>Pseudomonadati</taxon>
        <taxon>Bacteroidota</taxon>
        <taxon>Flavobacteriia</taxon>
        <taxon>Flavobacteriales</taxon>
        <taxon>Flavobacteriaceae</taxon>
        <taxon>Flavobacterium</taxon>
    </lineage>
</organism>
<dbReference type="GO" id="GO:0016787">
    <property type="term" value="F:hydrolase activity"/>
    <property type="evidence" value="ECO:0007669"/>
    <property type="project" value="UniProtKB-KW"/>
</dbReference>
<dbReference type="PANTHER" id="PTHR48081">
    <property type="entry name" value="AB HYDROLASE SUPERFAMILY PROTEIN C4A8.06C"/>
    <property type="match status" value="1"/>
</dbReference>
<dbReference type="InterPro" id="IPR050300">
    <property type="entry name" value="GDXG_lipolytic_enzyme"/>
</dbReference>
<evidence type="ECO:0000313" key="4">
    <source>
        <dbReference type="Proteomes" id="UP000798602"/>
    </source>
</evidence>
<dbReference type="Pfam" id="PF20434">
    <property type="entry name" value="BD-FAE"/>
    <property type="match status" value="1"/>
</dbReference>
<keyword evidence="1 3" id="KW-0378">Hydrolase</keyword>
<protein>
    <submittedName>
        <fullName evidence="3">Alpha/beta hydrolase fold domain-containing protein</fullName>
    </submittedName>
</protein>
<dbReference type="PANTHER" id="PTHR48081:SF9">
    <property type="entry name" value="CARBOXYLESTERASE"/>
    <property type="match status" value="1"/>
</dbReference>
<dbReference type="Gene3D" id="3.40.50.1820">
    <property type="entry name" value="alpha/beta hydrolase"/>
    <property type="match status" value="1"/>
</dbReference>
<accession>A0ABW9Z4N5</accession>
<evidence type="ECO:0000313" key="3">
    <source>
        <dbReference type="EMBL" id="NBL63801.1"/>
    </source>
</evidence>
<dbReference type="Proteomes" id="UP000798602">
    <property type="component" value="Unassembled WGS sequence"/>
</dbReference>
<reference evidence="4" key="1">
    <citation type="submission" date="2020-01" db="EMBL/GenBank/DDBJ databases">
        <title>Sphingomonas sp. strain CSW-10.</title>
        <authorList>
            <person name="Chen W.-M."/>
        </authorList>
    </citation>
    <scope>NUCLEOTIDE SEQUENCE [LARGE SCALE GENOMIC DNA]</scope>
    <source>
        <strain evidence="4">NST-5</strain>
    </source>
</reference>
<evidence type="ECO:0000256" key="1">
    <source>
        <dbReference type="ARBA" id="ARBA00022801"/>
    </source>
</evidence>
<dbReference type="SUPFAM" id="SSF53474">
    <property type="entry name" value="alpha/beta-Hydrolases"/>
    <property type="match status" value="1"/>
</dbReference>
<proteinExistence type="predicted"/>
<feature type="domain" description="BD-FAE-like" evidence="2">
    <location>
        <begin position="45"/>
        <end position="209"/>
    </location>
</feature>
<name>A0ABW9Z4N5_9FLAO</name>
<keyword evidence="4" id="KW-1185">Reference proteome</keyword>
<evidence type="ECO:0000259" key="2">
    <source>
        <dbReference type="Pfam" id="PF20434"/>
    </source>
</evidence>
<comment type="caution">
    <text evidence="3">The sequence shown here is derived from an EMBL/GenBank/DDBJ whole genome shotgun (WGS) entry which is preliminary data.</text>
</comment>
<dbReference type="InterPro" id="IPR049492">
    <property type="entry name" value="BD-FAE-like_dom"/>
</dbReference>
<dbReference type="EMBL" id="JAABLM010000001">
    <property type="protein sequence ID" value="NBL63801.1"/>
    <property type="molecule type" value="Genomic_DNA"/>
</dbReference>
<gene>
    <name evidence="3" type="ORF">GV828_01155</name>
</gene>